<accession>A0A174ZLN8</accession>
<dbReference type="AlphaFoldDB" id="A0A174ZLN8"/>
<dbReference type="InterPro" id="IPR043747">
    <property type="entry name" value="DUF5692"/>
</dbReference>
<feature type="transmembrane region" description="Helical" evidence="1">
    <location>
        <begin position="144"/>
        <end position="166"/>
    </location>
</feature>
<dbReference type="RefSeq" id="WP_055147274.1">
    <property type="nucleotide sequence ID" value="NZ_CZBS01000005.1"/>
</dbReference>
<sequence>MGILYNVPDLKTWGIMFFILVVLIALNELGRETKWGGILLFVIVPVVLTIFVWPTTCAPGNEYGTGNWFNWAKTYSALAGCVGFMLMRYIPNATKHKWVICFPPLILAINICEAVFRDFEAYSFHAFAGEKINNLWVMSGPWNIMNGIAGILNILLICGWTGIYISKEKSKDMMWPDMDWIYILGYDLWNFAYTYNCISDHSVYCGVILLLSCTIPAFFIKKGCWLQHRAHTLALWIMFIMTVPQFADRLAPVPTTHNPKAFFAVSFLSLVVNAAAVIYQFSVICKNKLNPFKDEIYTDKAFYKKINAENK</sequence>
<dbReference type="EMBL" id="CZBX01000003">
    <property type="protein sequence ID" value="CUQ84150.1"/>
    <property type="molecule type" value="Genomic_DNA"/>
</dbReference>
<feature type="transmembrane region" description="Helical" evidence="1">
    <location>
        <begin position="37"/>
        <end position="56"/>
    </location>
</feature>
<feature type="transmembrane region" description="Helical" evidence="1">
    <location>
        <begin position="201"/>
        <end position="220"/>
    </location>
</feature>
<gene>
    <name evidence="2" type="ORF">ERS852502_00857</name>
</gene>
<reference evidence="2 3" key="1">
    <citation type="submission" date="2015-09" db="EMBL/GenBank/DDBJ databases">
        <authorList>
            <consortium name="Pathogen Informatics"/>
        </authorList>
    </citation>
    <scope>NUCLEOTIDE SEQUENCE [LARGE SCALE GENOMIC DNA]</scope>
    <source>
        <strain evidence="2 3">2789STDY5834889</strain>
    </source>
</reference>
<evidence type="ECO:0000256" key="1">
    <source>
        <dbReference type="SAM" id="Phobius"/>
    </source>
</evidence>
<feature type="transmembrane region" description="Helical" evidence="1">
    <location>
        <begin position="12"/>
        <end position="30"/>
    </location>
</feature>
<evidence type="ECO:0000313" key="2">
    <source>
        <dbReference type="EMBL" id="CUQ84150.1"/>
    </source>
</evidence>
<evidence type="ECO:0000313" key="3">
    <source>
        <dbReference type="Proteomes" id="UP000078383"/>
    </source>
</evidence>
<dbReference type="Pfam" id="PF18948">
    <property type="entry name" value="DUF5692"/>
    <property type="match status" value="1"/>
</dbReference>
<proteinExistence type="predicted"/>
<protein>
    <submittedName>
        <fullName evidence="2">Uncharacterized protein</fullName>
    </submittedName>
</protein>
<feature type="transmembrane region" description="Helical" evidence="1">
    <location>
        <begin position="68"/>
        <end position="86"/>
    </location>
</feature>
<dbReference type="Proteomes" id="UP000078383">
    <property type="component" value="Unassembled WGS sequence"/>
</dbReference>
<organism evidence="2 3">
    <name type="scientific">[Ruminococcus] torques</name>
    <dbReference type="NCBI Taxonomy" id="33039"/>
    <lineage>
        <taxon>Bacteria</taxon>
        <taxon>Bacillati</taxon>
        <taxon>Bacillota</taxon>
        <taxon>Clostridia</taxon>
        <taxon>Lachnospirales</taxon>
        <taxon>Lachnospiraceae</taxon>
        <taxon>Mediterraneibacter</taxon>
    </lineage>
</organism>
<keyword evidence="1" id="KW-0472">Membrane</keyword>
<feature type="transmembrane region" description="Helical" evidence="1">
    <location>
        <begin position="232"/>
        <end position="251"/>
    </location>
</feature>
<dbReference type="OrthoDB" id="7054801at2"/>
<keyword evidence="1" id="KW-1133">Transmembrane helix</keyword>
<keyword evidence="1" id="KW-0812">Transmembrane</keyword>
<name>A0A174ZLN8_9FIRM</name>
<feature type="transmembrane region" description="Helical" evidence="1">
    <location>
        <begin position="263"/>
        <end position="284"/>
    </location>
</feature>